<gene>
    <name evidence="2" type="ORF">DFR76_102209</name>
</gene>
<dbReference type="EMBL" id="QQBC01000002">
    <property type="protein sequence ID" value="RDI67809.1"/>
    <property type="molecule type" value="Genomic_DNA"/>
</dbReference>
<evidence type="ECO:0000313" key="3">
    <source>
        <dbReference type="Proteomes" id="UP000254869"/>
    </source>
</evidence>
<organism evidence="2 3">
    <name type="scientific">Nocardia pseudobrasiliensis</name>
    <dbReference type="NCBI Taxonomy" id="45979"/>
    <lineage>
        <taxon>Bacteria</taxon>
        <taxon>Bacillati</taxon>
        <taxon>Actinomycetota</taxon>
        <taxon>Actinomycetes</taxon>
        <taxon>Mycobacteriales</taxon>
        <taxon>Nocardiaceae</taxon>
        <taxon>Nocardia</taxon>
    </lineage>
</organism>
<dbReference type="Proteomes" id="UP000254869">
    <property type="component" value="Unassembled WGS sequence"/>
</dbReference>
<name>A0A370IAP4_9NOCA</name>
<dbReference type="AlphaFoldDB" id="A0A370IAP4"/>
<feature type="transmembrane region" description="Helical" evidence="1">
    <location>
        <begin position="97"/>
        <end position="117"/>
    </location>
</feature>
<dbReference type="STRING" id="1210086.GCA_001613105_07286"/>
<protein>
    <submittedName>
        <fullName evidence="2">Uncharacterized protein</fullName>
    </submittedName>
</protein>
<keyword evidence="1" id="KW-0472">Membrane</keyword>
<evidence type="ECO:0000256" key="1">
    <source>
        <dbReference type="SAM" id="Phobius"/>
    </source>
</evidence>
<evidence type="ECO:0000313" key="2">
    <source>
        <dbReference type="EMBL" id="RDI67809.1"/>
    </source>
</evidence>
<keyword evidence="3" id="KW-1185">Reference proteome</keyword>
<comment type="caution">
    <text evidence="2">The sequence shown here is derived from an EMBL/GenBank/DDBJ whole genome shotgun (WGS) entry which is preliminary data.</text>
</comment>
<proteinExistence type="predicted"/>
<keyword evidence="1" id="KW-0812">Transmembrane</keyword>
<feature type="transmembrane region" description="Helical" evidence="1">
    <location>
        <begin position="18"/>
        <end position="36"/>
    </location>
</feature>
<dbReference type="RefSeq" id="WP_068007566.1">
    <property type="nucleotide sequence ID" value="NZ_QQBC01000002.1"/>
</dbReference>
<reference evidence="2 3" key="1">
    <citation type="submission" date="2018-07" db="EMBL/GenBank/DDBJ databases">
        <title>Genomic Encyclopedia of Type Strains, Phase IV (KMG-IV): sequencing the most valuable type-strain genomes for metagenomic binning, comparative biology and taxonomic classification.</title>
        <authorList>
            <person name="Goeker M."/>
        </authorList>
    </citation>
    <scope>NUCLEOTIDE SEQUENCE [LARGE SCALE GENOMIC DNA]</scope>
    <source>
        <strain evidence="2 3">DSM 44290</strain>
    </source>
</reference>
<keyword evidence="1" id="KW-1133">Transmembrane helix</keyword>
<accession>A0A370IAP4</accession>
<feature type="transmembrane region" description="Helical" evidence="1">
    <location>
        <begin position="62"/>
        <end position="85"/>
    </location>
</feature>
<sequence length="118" mass="12971">MVDDVEKRWHDPELFRRAVTYAICVLAAAALAFAVVDEWAQRREPCAHAERTFCDTASQATILGAPGLVLVLGTVGAFVATYRVWRRHRAWPIWQGAAWFLLTVTLAYLAIGAGTVAG</sequence>